<feature type="compositionally biased region" description="Basic and acidic residues" evidence="1">
    <location>
        <begin position="1"/>
        <end position="10"/>
    </location>
</feature>
<sequence>MTAAVTRRDSGAPGVPDGPGVPDAPGVPDGPGVPGVPDGPDGLDGPRGPCGARVAVNTVRSPSGPACGGRRPHPMRPGVWRWVLSTIPPAPRVAVGAVHSPCE</sequence>
<dbReference type="EMBL" id="BAABKB010000002">
    <property type="protein sequence ID" value="GAA4998867.1"/>
    <property type="molecule type" value="Genomic_DNA"/>
</dbReference>
<dbReference type="Proteomes" id="UP001501759">
    <property type="component" value="Unassembled WGS sequence"/>
</dbReference>
<evidence type="ECO:0008006" key="4">
    <source>
        <dbReference type="Google" id="ProtNLM"/>
    </source>
</evidence>
<feature type="region of interest" description="Disordered" evidence="1">
    <location>
        <begin position="1"/>
        <end position="76"/>
    </location>
</feature>
<evidence type="ECO:0000256" key="1">
    <source>
        <dbReference type="SAM" id="MobiDB-lite"/>
    </source>
</evidence>
<keyword evidence="3" id="KW-1185">Reference proteome</keyword>
<organism evidence="2 3">
    <name type="scientific">Streptomyces siamensis</name>
    <dbReference type="NCBI Taxonomy" id="1274986"/>
    <lineage>
        <taxon>Bacteria</taxon>
        <taxon>Bacillati</taxon>
        <taxon>Actinomycetota</taxon>
        <taxon>Actinomycetes</taxon>
        <taxon>Kitasatosporales</taxon>
        <taxon>Streptomycetaceae</taxon>
        <taxon>Streptomyces</taxon>
    </lineage>
</organism>
<comment type="caution">
    <text evidence="2">The sequence shown here is derived from an EMBL/GenBank/DDBJ whole genome shotgun (WGS) entry which is preliminary data.</text>
</comment>
<name>A0ABP9IIL6_9ACTN</name>
<protein>
    <recommendedName>
        <fullName evidence="4">Collagen-like protein</fullName>
    </recommendedName>
</protein>
<gene>
    <name evidence="2" type="ORF">GCM10023335_10970</name>
</gene>
<proteinExistence type="predicted"/>
<reference evidence="3" key="1">
    <citation type="journal article" date="2019" name="Int. J. Syst. Evol. Microbiol.">
        <title>The Global Catalogue of Microorganisms (GCM) 10K type strain sequencing project: providing services to taxonomists for standard genome sequencing and annotation.</title>
        <authorList>
            <consortium name="The Broad Institute Genomics Platform"/>
            <consortium name="The Broad Institute Genome Sequencing Center for Infectious Disease"/>
            <person name="Wu L."/>
            <person name="Ma J."/>
        </authorList>
    </citation>
    <scope>NUCLEOTIDE SEQUENCE [LARGE SCALE GENOMIC DNA]</scope>
    <source>
        <strain evidence="3">JCM 18409</strain>
    </source>
</reference>
<accession>A0ABP9IIL6</accession>
<evidence type="ECO:0000313" key="3">
    <source>
        <dbReference type="Proteomes" id="UP001501759"/>
    </source>
</evidence>
<feature type="compositionally biased region" description="Low complexity" evidence="1">
    <location>
        <begin position="11"/>
        <end position="27"/>
    </location>
</feature>
<evidence type="ECO:0000313" key="2">
    <source>
        <dbReference type="EMBL" id="GAA4998867.1"/>
    </source>
</evidence>